<feature type="region of interest" description="Disordered" evidence="2">
    <location>
        <begin position="1164"/>
        <end position="1187"/>
    </location>
</feature>
<feature type="domain" description="Large polyvalent protein-associated" evidence="4">
    <location>
        <begin position="1701"/>
        <end position="1808"/>
    </location>
</feature>
<feature type="compositionally biased region" description="Basic and acidic residues" evidence="2">
    <location>
        <begin position="1173"/>
        <end position="1187"/>
    </location>
</feature>
<dbReference type="Pfam" id="PF18798">
    <property type="entry name" value="LPD3"/>
    <property type="match status" value="1"/>
</dbReference>
<evidence type="ECO:0000256" key="2">
    <source>
        <dbReference type="SAM" id="MobiDB-lite"/>
    </source>
</evidence>
<feature type="domain" description="Large polyvalent protein-associated" evidence="6">
    <location>
        <begin position="1900"/>
        <end position="2088"/>
    </location>
</feature>
<dbReference type="Pfam" id="PF18796">
    <property type="entry name" value="LPD1"/>
    <property type="match status" value="1"/>
</dbReference>
<protein>
    <recommendedName>
        <fullName evidence="9">Large polyvalent protein-associated domain-containing protein</fullName>
    </recommendedName>
</protein>
<keyword evidence="1" id="KW-0175">Coiled coil</keyword>
<evidence type="ECO:0000256" key="1">
    <source>
        <dbReference type="SAM" id="Coils"/>
    </source>
</evidence>
<feature type="coiled-coil region" evidence="1">
    <location>
        <begin position="2047"/>
        <end position="2075"/>
    </location>
</feature>
<dbReference type="InterPro" id="IPR041047">
    <property type="entry name" value="LPD1"/>
</dbReference>
<feature type="region of interest" description="Disordered" evidence="2">
    <location>
        <begin position="807"/>
        <end position="903"/>
    </location>
</feature>
<feature type="region of interest" description="Disordered" evidence="2">
    <location>
        <begin position="385"/>
        <end position="449"/>
    </location>
</feature>
<feature type="compositionally biased region" description="Basic and acidic residues" evidence="2">
    <location>
        <begin position="874"/>
        <end position="903"/>
    </location>
</feature>
<feature type="compositionally biased region" description="Polar residues" evidence="2">
    <location>
        <begin position="405"/>
        <end position="418"/>
    </location>
</feature>
<dbReference type="Pfam" id="PF18799">
    <property type="entry name" value="LPD5"/>
    <property type="match status" value="1"/>
</dbReference>
<evidence type="ECO:0000259" key="6">
    <source>
        <dbReference type="Pfam" id="PF18858"/>
    </source>
</evidence>
<dbReference type="Pfam" id="PF18858">
    <property type="entry name" value="LPD39"/>
    <property type="match status" value="1"/>
</dbReference>
<feature type="compositionally biased region" description="Basic and acidic residues" evidence="2">
    <location>
        <begin position="391"/>
        <end position="401"/>
    </location>
</feature>
<sequence length="2772" mass="306290">MKNDPFSEHQKATLSAATDMTFMLSDDFDLSAFAPERDLEVTGGDAAKALAIGAMGAVEGGAETYRQGQGYLGEKAREMGVPEELVEAANYTPQGLMVNYIAKAGELVSDAKEWVTETLTEDGKQALNTLPVTETPEGDWKLSTDPAVWSMQLAQGIGYMVPTVATAISTGGLSSGAAIQSLTNLAIRSGAKPELAAKAARLAHASLSKSPTATVAMGSDVGSQGNQAKESILNADLSQLAKSEVFQEAFLTVDEDPKFTHLSDIEKLEEARKRTADRASRATMTDPLTLGSSVAATLVGDLPLASTLMQGTGKGLVKSIAAGAAREAPTEAAQGGVQQYVSNKVSNEFAGTEVDLMDGVALSAVNEGAIGGAVGATMGAGGAYRGGDALQDDKQTDHVEGGEPSQPTQGVDDSQTAPQHGMPESVADSSELSPKSSKEGQEAVGQKVDTQDALKQKLVSSRQALRKRRVLSDPQDYAVQTLKLAYAMDQEQADMLVDRLEQGDHSAEAELYALADRASELDLDASGLQQLFDQAVSQRNAAGQRKASNTERYIQALEQGREQVLNAKHSPPTYKPYHSPEDPRIAQWEAEEAAKDARQFDPDMARAELLKREAEAERSVKGGITEPEMGGVTRPFQHEQERQAAEQQRTEQQAQREQGQKPISDFTDTVKKTKSMRKRLKQRMAKANPQLAEALLESLRHAPERIAAFEAEAERRKAYEESLPENRERRAQAEALFNPKSHEAVTVPDFERHAVAQVINELRERGEKIIAGLPEEEQTTAREDLNKAQAFVTTRLRMMMDEAKANRTKTLKDFTPRYQPKPQQQPEVEEEADAEQVAKTDSTDDEATGKQSTETEHTPQEKRAPAQQESSTETVEKAEDNPSDKTPEATPAKEKEEKAVASERIEDVGEKIGGARKDIWQAYSSSLEGKDSEDIKVLPLSKVWPQPNYTSLLKAGVSSEALSLFRAIRDIVPAKPRASYKVTRWATQVSMLRDIGMTVIDGALPVDDAIARLSSSSVRGTLGLSGKAALYEAMGHDQSLSDFEVSSGAYSLFEGTRYDPPKTIWTVTRKAKGGLYGNWPRVMASGGTQTEAIERFKTHFAELKQGPTPKKNTSFDLYTKAGEAGFFIGKKVGRTYIDLAGPIEKLAEARAMLTDQHDVLAEKLAGAKYTPPPRRDTNQPRVGEDLRQGGDVTAEDFAKTFGFRGVEFGNWVEQTKRQRMVNDAFDGLMDLAAVLGIPPKAISLNGELGLAFGARGAGGRNPAAAHYEPGRVVINLTKNNGAGSLGHEWWHALDNYFGKMNLGIERGQGAATYLTRDADHPSAVAGVRQEMRDAFEGVMKAIQGTELYQRSRQLDNKRTKDYWSTHIEMSARSFESYLIGKLADQNASNDFLANILSQEAWAGRAVDKNTAEAYPYPTDKEGAVIRRAFDRLFNSIESEETGKGHVRLYSREGVTSGYQPKKGLPVKHVELGVKQWLKDYKGGAGVKVRVVNTQKDAETLLGQSFPDATVHAFYHDRSASVIVVADNMPDMKTLRQKLRHEVLVHHGLKSVVGDSEYQKILVRVFSGRQSKHLKGLWEQVLKNYADQDAVTQVEEVLAHAAELERNTLQQWWDRVIEAIAHALRKVGLMKPGDMTQAEMNNIVQTLIDRVKSVNHWDPDSAPEDGEKAGTGTSKLSTAKFSRVPADSKVVHGKALTGSTVKDLRLKAKSKSFIHVGQEVVNDDSGLVITISKAGIKHTLSKAQPDLISSVPYLNELIRLATYLGSQPDRKDNLNVKAHHYFGVKFGLEGRVKDVVIDAREMPDGKFYYDHSFERDESASGGNSSGPRLHTQGPIYPEVGAKADSKKITPDTDDVKFSKTQSMTFDEAIQKVGQGETVQVRFKSALSAIGMAVKGVAGGRLGLGAVSLRQLADLSKDTLPMVKTYVDTVHRMLTRRNQMAFESAEIAQHIRKWAAKNKDAADQMFGLAHDATVEGVDPDKPFVSAEEAIQRRIEYLENVNEGSHKTKAQMDEIRELRRDLQNEPRRRAQHARLKTQFDALPEQAKAHYREMRDNYKQRHNEYKQLLEQQIMNAEIDGRVKKKRIAELRSMFDLQEVNAPYFPLARFGDYWLSAMDESGEQRYMMFDSEAEQRAMAKRLREKGFEVSTGYKMEGNPAINGASLSFVTDLMNKIDDTSLNVLKKDEIKDSIYQMYLQALPSRSMRKQFIHRKKVKGWSNDALRAMASNMMKGAYQLARMEYSDELTKQAAEAKKAATISGNNQAGRYAEELMKRHEWVMNPTHSKAAQMITSVGFVWMLGVSPAAAAINTTQNFVVALPILGSKFGAGKASSMLMTTMKEFVTGKGSIKGKLTKYDEKDAYQQWVDMGLIDATNANDLAGMAEAENWQYNEHYEKAMNMVSALFHKAEVFNRETTAMAAYRLARKKGMSHDGAVREAADITWDAHFDYTNANRARYMQSPSMKVITQFKQYSQNMTYFLARNAYLSFKGLDPEVKAMARKQLIGSLGMTTLLGGVSALPLSALYALANTFKGDEDEPWDAETEFKGYVADVFGKDLSDLILHGVGGEGLSSRISLDGLWLRDANRDVEGQDLWTHYAQQVAGPVLGGVVMGALRGTQDIADGHTWRGVEKIVPKFVRDPMKAVRYAEEGALTYRGDAYKEKDDFTGLQLLMQSFGFSDHALLKQYQLNNAIKGYEKHIVDRRRDLMTAYWLGLKQSDTALMLETQKNIARFNRKNPRIPIKTADLRRSVKARQRYASKNERGIQVNDKLRYLNEA</sequence>
<dbReference type="OrthoDB" id="9814088at2"/>
<feature type="region of interest" description="Disordered" evidence="2">
    <location>
        <begin position="1654"/>
        <end position="1675"/>
    </location>
</feature>
<dbReference type="NCBIfam" id="NF032893">
    <property type="entry name" value="tail-700"/>
    <property type="match status" value="1"/>
</dbReference>
<dbReference type="Proteomes" id="UP000073601">
    <property type="component" value="Unassembled WGS sequence"/>
</dbReference>
<dbReference type="InterPro" id="IPR041639">
    <property type="entry name" value="LPD39"/>
</dbReference>
<feature type="compositionally biased region" description="Low complexity" evidence="2">
    <location>
        <begin position="645"/>
        <end position="657"/>
    </location>
</feature>
<feature type="region of interest" description="Disordered" evidence="2">
    <location>
        <begin position="1815"/>
        <end position="1852"/>
    </location>
</feature>
<evidence type="ECO:0008006" key="9">
    <source>
        <dbReference type="Google" id="ProtNLM"/>
    </source>
</evidence>
<evidence type="ECO:0000259" key="5">
    <source>
        <dbReference type="Pfam" id="PF18799"/>
    </source>
</evidence>
<name>A0A128F0F3_9GAMM</name>
<dbReference type="EMBL" id="FIZY01000007">
    <property type="protein sequence ID" value="CZF79751.1"/>
    <property type="molecule type" value="Genomic_DNA"/>
</dbReference>
<keyword evidence="8" id="KW-1185">Reference proteome</keyword>
<feature type="domain" description="Large polyvalent protein-associated" evidence="5">
    <location>
        <begin position="1053"/>
        <end position="1199"/>
    </location>
</feature>
<dbReference type="InterPro" id="IPR040824">
    <property type="entry name" value="LPD3"/>
</dbReference>
<feature type="domain" description="Large polyvalent protein-associated" evidence="3">
    <location>
        <begin position="1354"/>
        <end position="1439"/>
    </location>
</feature>
<evidence type="ECO:0000259" key="4">
    <source>
        <dbReference type="Pfam" id="PF18798"/>
    </source>
</evidence>
<feature type="region of interest" description="Disordered" evidence="2">
    <location>
        <begin position="637"/>
        <end position="665"/>
    </location>
</feature>
<evidence type="ECO:0000259" key="3">
    <source>
        <dbReference type="Pfam" id="PF18796"/>
    </source>
</evidence>
<dbReference type="InterPro" id="IPR040651">
    <property type="entry name" value="LPD5"/>
</dbReference>
<evidence type="ECO:0000313" key="7">
    <source>
        <dbReference type="EMBL" id="CZF79751.1"/>
    </source>
</evidence>
<gene>
    <name evidence="7" type="ORF">GMA8713_01115</name>
</gene>
<dbReference type="RefSeq" id="WP_062706654.1">
    <property type="nucleotide sequence ID" value="NZ_CAWRCI010000007.1"/>
</dbReference>
<accession>A0A128F0F3</accession>
<proteinExistence type="predicted"/>
<evidence type="ECO:0000313" key="8">
    <source>
        <dbReference type="Proteomes" id="UP000073601"/>
    </source>
</evidence>
<organism evidence="7 8">
    <name type="scientific">Grimontia marina</name>
    <dbReference type="NCBI Taxonomy" id="646534"/>
    <lineage>
        <taxon>Bacteria</taxon>
        <taxon>Pseudomonadati</taxon>
        <taxon>Pseudomonadota</taxon>
        <taxon>Gammaproteobacteria</taxon>
        <taxon>Vibrionales</taxon>
        <taxon>Vibrionaceae</taxon>
        <taxon>Grimontia</taxon>
    </lineage>
</organism>
<feature type="compositionally biased region" description="Basic and acidic residues" evidence="2">
    <location>
        <begin position="853"/>
        <end position="864"/>
    </location>
</feature>
<reference evidence="8" key="1">
    <citation type="submission" date="2016-02" db="EMBL/GenBank/DDBJ databases">
        <authorList>
            <person name="Rodrigo-Torres Lidia"/>
            <person name="Arahal R.David."/>
        </authorList>
    </citation>
    <scope>NUCLEOTIDE SEQUENCE [LARGE SCALE GENOMIC DNA]</scope>
    <source>
        <strain evidence="8">CECT 8713</strain>
    </source>
</reference>
<feature type="compositionally biased region" description="Basic and acidic residues" evidence="2">
    <location>
        <begin position="1840"/>
        <end position="1852"/>
    </location>
</feature>